<dbReference type="PRINTS" id="PR00096">
    <property type="entry name" value="GATASE"/>
</dbReference>
<accession>A0AAW1Q4B5</accession>
<keyword evidence="4" id="KW-0315">Glutamine amidotransferase</keyword>
<evidence type="ECO:0000313" key="6">
    <source>
        <dbReference type="EMBL" id="KAK9817095.1"/>
    </source>
</evidence>
<feature type="domain" description="Glutamine amidotransferase" evidence="5">
    <location>
        <begin position="6"/>
        <end position="159"/>
    </location>
</feature>
<dbReference type="Pfam" id="PF00117">
    <property type="entry name" value="GATase"/>
    <property type="match status" value="1"/>
</dbReference>
<dbReference type="EC" id="4.1.3.27" evidence="2"/>
<dbReference type="PANTHER" id="PTHR43418">
    <property type="entry name" value="MULTIFUNCTIONAL TRYPTOPHAN BIOSYNTHESIS PROTEIN-RELATED"/>
    <property type="match status" value="1"/>
</dbReference>
<dbReference type="InterPro" id="IPR017926">
    <property type="entry name" value="GATASE"/>
</dbReference>
<proteinExistence type="predicted"/>
<evidence type="ECO:0000256" key="4">
    <source>
        <dbReference type="ARBA" id="ARBA00022962"/>
    </source>
</evidence>
<dbReference type="PROSITE" id="PS51273">
    <property type="entry name" value="GATASE_TYPE_1"/>
    <property type="match status" value="1"/>
</dbReference>
<evidence type="ECO:0000256" key="3">
    <source>
        <dbReference type="ARBA" id="ARBA00022822"/>
    </source>
</evidence>
<dbReference type="GO" id="GO:0005829">
    <property type="term" value="C:cytosol"/>
    <property type="evidence" value="ECO:0007669"/>
    <property type="project" value="TreeGrafter"/>
</dbReference>
<keyword evidence="3" id="KW-0822">Tryptophan biosynthesis</keyword>
<name>A0AAW1Q4B5_9CHLO</name>
<dbReference type="GO" id="GO:0000162">
    <property type="term" value="P:L-tryptophan biosynthetic process"/>
    <property type="evidence" value="ECO:0007669"/>
    <property type="project" value="UniProtKB-KW"/>
</dbReference>
<reference evidence="6 7" key="1">
    <citation type="journal article" date="2024" name="Nat. Commun.">
        <title>Phylogenomics reveals the evolutionary origins of lichenization in chlorophyte algae.</title>
        <authorList>
            <person name="Puginier C."/>
            <person name="Libourel C."/>
            <person name="Otte J."/>
            <person name="Skaloud P."/>
            <person name="Haon M."/>
            <person name="Grisel S."/>
            <person name="Petersen M."/>
            <person name="Berrin J.G."/>
            <person name="Delaux P.M."/>
            <person name="Dal Grande F."/>
            <person name="Keller J."/>
        </authorList>
    </citation>
    <scope>NUCLEOTIDE SEQUENCE [LARGE SCALE GENOMIC DNA]</scope>
    <source>
        <strain evidence="6 7">SAG 2043</strain>
    </source>
</reference>
<keyword evidence="3" id="KW-0028">Amino-acid biosynthesis</keyword>
<evidence type="ECO:0000259" key="5">
    <source>
        <dbReference type="Pfam" id="PF00117"/>
    </source>
</evidence>
<dbReference type="EMBL" id="JALJOR010000005">
    <property type="protein sequence ID" value="KAK9817095.1"/>
    <property type="molecule type" value="Genomic_DNA"/>
</dbReference>
<dbReference type="NCBIfam" id="TIGR00566">
    <property type="entry name" value="trpG_papA"/>
    <property type="match status" value="1"/>
</dbReference>
<sequence length="162" mass="17565">MPLRTLLIDNYDSYTYNLYQLIAEVNAEPPQVVHNDELTWDQLQELVQHKKFDNVVISPGPGSPAHQQDVGVCLPLVKHGVGVPVLGVCLGMQAMAIAHGAAVVHAPEPIHGRVSHVEHSGHQIFSGIPSGSYSVVRYHSLVVEERTLPPCLEAVAWTSGPS</sequence>
<dbReference type="GO" id="GO:0004049">
    <property type="term" value="F:anthranilate synthase activity"/>
    <property type="evidence" value="ECO:0007669"/>
    <property type="project" value="UniProtKB-EC"/>
</dbReference>
<evidence type="ECO:0000256" key="1">
    <source>
        <dbReference type="ARBA" id="ARBA00004873"/>
    </source>
</evidence>
<dbReference type="InterPro" id="IPR006221">
    <property type="entry name" value="TrpG/PapA_dom"/>
</dbReference>
<dbReference type="Gene3D" id="3.40.50.880">
    <property type="match status" value="1"/>
</dbReference>
<keyword evidence="7" id="KW-1185">Reference proteome</keyword>
<keyword evidence="3" id="KW-0057">Aromatic amino acid biosynthesis</keyword>
<organism evidence="6 7">
    <name type="scientific">[Myrmecia] bisecta</name>
    <dbReference type="NCBI Taxonomy" id="41462"/>
    <lineage>
        <taxon>Eukaryota</taxon>
        <taxon>Viridiplantae</taxon>
        <taxon>Chlorophyta</taxon>
        <taxon>core chlorophytes</taxon>
        <taxon>Trebouxiophyceae</taxon>
        <taxon>Trebouxiales</taxon>
        <taxon>Trebouxiaceae</taxon>
        <taxon>Myrmecia</taxon>
    </lineage>
</organism>
<dbReference type="PRINTS" id="PR00099">
    <property type="entry name" value="CPSGATASE"/>
</dbReference>
<dbReference type="InterPro" id="IPR029062">
    <property type="entry name" value="Class_I_gatase-like"/>
</dbReference>
<dbReference type="InterPro" id="IPR050472">
    <property type="entry name" value="Anth_synth/Amidotransfase"/>
</dbReference>
<protein>
    <recommendedName>
        <fullName evidence="2">anthranilate synthase</fullName>
        <ecNumber evidence="2">4.1.3.27</ecNumber>
    </recommendedName>
</protein>
<comment type="pathway">
    <text evidence="1">Amino-acid biosynthesis; L-tryptophan biosynthesis; L-tryptophan from chorismate: step 1/5.</text>
</comment>
<dbReference type="Proteomes" id="UP001489004">
    <property type="component" value="Unassembled WGS sequence"/>
</dbReference>
<dbReference type="AlphaFoldDB" id="A0AAW1Q4B5"/>
<comment type="caution">
    <text evidence="6">The sequence shown here is derived from an EMBL/GenBank/DDBJ whole genome shotgun (WGS) entry which is preliminary data.</text>
</comment>
<dbReference type="SUPFAM" id="SSF52317">
    <property type="entry name" value="Class I glutamine amidotransferase-like"/>
    <property type="match status" value="1"/>
</dbReference>
<evidence type="ECO:0000313" key="7">
    <source>
        <dbReference type="Proteomes" id="UP001489004"/>
    </source>
</evidence>
<dbReference type="CDD" id="cd01743">
    <property type="entry name" value="GATase1_Anthranilate_Synthase"/>
    <property type="match status" value="1"/>
</dbReference>
<evidence type="ECO:0000256" key="2">
    <source>
        <dbReference type="ARBA" id="ARBA00012266"/>
    </source>
</evidence>
<dbReference type="PANTHER" id="PTHR43418:SF4">
    <property type="entry name" value="MULTIFUNCTIONAL TRYPTOPHAN BIOSYNTHESIS PROTEIN"/>
    <property type="match status" value="1"/>
</dbReference>
<dbReference type="PRINTS" id="PR00097">
    <property type="entry name" value="ANTSNTHASEII"/>
</dbReference>
<gene>
    <name evidence="6" type="ORF">WJX72_009491</name>
</gene>